<evidence type="ECO:0000256" key="3">
    <source>
        <dbReference type="ARBA" id="ARBA00023048"/>
    </source>
</evidence>
<dbReference type="GO" id="GO:0031640">
    <property type="term" value="P:killing of cells of another organism"/>
    <property type="evidence" value="ECO:0007669"/>
    <property type="project" value="UniProtKB-KW"/>
</dbReference>
<dbReference type="Proteomes" id="UP000247620">
    <property type="component" value="Unassembled WGS sequence"/>
</dbReference>
<feature type="domain" description="Colicin E3-like ribonuclease" evidence="6">
    <location>
        <begin position="649"/>
        <end position="723"/>
    </location>
</feature>
<dbReference type="GO" id="GO:0005102">
    <property type="term" value="F:signaling receptor binding"/>
    <property type="evidence" value="ECO:0007669"/>
    <property type="project" value="InterPro"/>
</dbReference>
<evidence type="ECO:0000313" key="7">
    <source>
        <dbReference type="EMBL" id="PYB85209.1"/>
    </source>
</evidence>
<dbReference type="Pfam" id="PF09000">
    <property type="entry name" value="Cytotoxic"/>
    <property type="match status" value="1"/>
</dbReference>
<dbReference type="InterPro" id="IPR009105">
    <property type="entry name" value="Colicin_E3_ribonuclease"/>
</dbReference>
<dbReference type="Pfam" id="PF06958">
    <property type="entry name" value="Pyocin_S"/>
    <property type="match status" value="1"/>
</dbReference>
<dbReference type="InterPro" id="IPR003060">
    <property type="entry name" value="Pyocin_killer"/>
</dbReference>
<evidence type="ECO:0000313" key="8">
    <source>
        <dbReference type="Proteomes" id="UP000247620"/>
    </source>
</evidence>
<dbReference type="GO" id="GO:0016788">
    <property type="term" value="F:hydrolase activity, acting on ester bonds"/>
    <property type="evidence" value="ECO:0007669"/>
    <property type="project" value="InterPro"/>
</dbReference>
<dbReference type="AlphaFoldDB" id="A0A2V4I6I6"/>
<dbReference type="GO" id="GO:0019835">
    <property type="term" value="P:cytolysis"/>
    <property type="evidence" value="ECO:0007669"/>
    <property type="project" value="InterPro"/>
</dbReference>
<dbReference type="InterPro" id="IPR036302">
    <property type="entry name" value="Pyosin/cloacin_T_dom_sf"/>
</dbReference>
<name>A0A2V4I6I6_9PSED</name>
<evidence type="ECO:0000256" key="4">
    <source>
        <dbReference type="SAM" id="MobiDB-lite"/>
    </source>
</evidence>
<dbReference type="GO" id="GO:0003723">
    <property type="term" value="F:RNA binding"/>
    <property type="evidence" value="ECO:0007669"/>
    <property type="project" value="InterPro"/>
</dbReference>
<evidence type="ECO:0000259" key="5">
    <source>
        <dbReference type="Pfam" id="PF06958"/>
    </source>
</evidence>
<dbReference type="InterPro" id="IPR016128">
    <property type="entry name" value="Pyosin/cloacin_T_dom"/>
</dbReference>
<dbReference type="EMBL" id="QJRO01000002">
    <property type="protein sequence ID" value="PYB85209.1"/>
    <property type="molecule type" value="Genomic_DNA"/>
</dbReference>
<protein>
    <recommendedName>
        <fullName evidence="9">S-type Pyocin</fullName>
    </recommendedName>
</protein>
<feature type="compositionally biased region" description="Low complexity" evidence="4">
    <location>
        <begin position="580"/>
        <end position="590"/>
    </location>
</feature>
<dbReference type="SUPFAM" id="SSF63840">
    <property type="entry name" value="Ribonuclease domain of colicin E3"/>
    <property type="match status" value="1"/>
</dbReference>
<dbReference type="RefSeq" id="WP_110697808.1">
    <property type="nucleotide sequence ID" value="NZ_CP151184.1"/>
</dbReference>
<evidence type="ECO:0000256" key="1">
    <source>
        <dbReference type="ARBA" id="ARBA00022529"/>
    </source>
</evidence>
<gene>
    <name evidence="7" type="ORF">DMX07_04205</name>
</gene>
<sequence>MTIELPKSYVYAYPPALSGNGGGRPTSDPVEDGMIYRSANGFENSHRARVAADYVPRQQGIIDRLTIEIAKLRAGAVADSVVERLQVIKSSLKRLVAEIVQKRDQKTALALAYNGQDPTLYNPIRTQPGFWTRDAYSYKQNTIKWAYSYDAFYDARIYDQALSLIKEHLGAIDAEIELALAQIAQQAAQAIREGIGGQLSAITASPRQQLADHAAAVTLSLSQMSIQVSAEAGAVNQQVQLLAGQARQHITALAQLAREQLGPDELSRIVANALAEVEAGISHFSGVVNSLINEFTGFGQGRLQAIDQVVTEAISQILARQVELNAQVQATPTNDTVVAARQSLQVFTDSTCTSTKPRIEQVQAVIRGKVDETQASVQAAQTTLQAELQALPGKVQSAITRVANTYRFPAGVSSLISIPGQGAVPVGEAVLSLGNSIARAVAEIGRVAVAGPGAYVATFLALVTYSSSTADDAHDRTPDRIRYGLGVNAETLGLSGAHDLNAIAAAQGTVEMPWRLTNEARGDGRSYVSVVNADGVRMSKGVPVRAAKLDLQTGLYTAVVPSLIPDQPATTLTWTPASPPGQQSSTSSTPVVPPQVPVYTGVELEPQAVKAEVYLGEVIDVSDLIITFPAGSGMEPIYLMFSNYHYHQAPKDLIAFPDAKRVKSKSSVRGGGKARRRWQDSKGQIYEWDSMHGTVELYNKQGKHLGEFDPVSGKQTQPAIPGRVTQK</sequence>
<dbReference type="GO" id="GO:0042742">
    <property type="term" value="P:defense response to bacterium"/>
    <property type="evidence" value="ECO:0007669"/>
    <property type="project" value="UniProtKB-KW"/>
</dbReference>
<comment type="caution">
    <text evidence="7">The sequence shown here is derived from an EMBL/GenBank/DDBJ whole genome shotgun (WGS) entry which is preliminary data.</text>
</comment>
<evidence type="ECO:0008006" key="9">
    <source>
        <dbReference type="Google" id="ProtNLM"/>
    </source>
</evidence>
<dbReference type="GO" id="GO:0043022">
    <property type="term" value="F:ribosome binding"/>
    <property type="evidence" value="ECO:0007669"/>
    <property type="project" value="InterPro"/>
</dbReference>
<organism evidence="7 8">
    <name type="scientific">Pseudomonas soli</name>
    <dbReference type="NCBI Taxonomy" id="1306993"/>
    <lineage>
        <taxon>Bacteria</taxon>
        <taxon>Pseudomonadati</taxon>
        <taxon>Pseudomonadota</taxon>
        <taxon>Gammaproteobacteria</taxon>
        <taxon>Pseudomonadales</taxon>
        <taxon>Pseudomonadaceae</taxon>
        <taxon>Pseudomonas</taxon>
    </lineage>
</organism>
<dbReference type="Gene3D" id="3.10.380.10">
    <property type="entry name" value="Colicin E3-like ribonuclease domain"/>
    <property type="match status" value="1"/>
</dbReference>
<keyword evidence="2" id="KW-0044">Antibiotic</keyword>
<keyword evidence="3" id="KW-0078">Bacteriocin</keyword>
<accession>A0A2V4I6I6</accession>
<evidence type="ECO:0000259" key="6">
    <source>
        <dbReference type="Pfam" id="PF09000"/>
    </source>
</evidence>
<dbReference type="SUPFAM" id="SSF69369">
    <property type="entry name" value="Cloacin translocation domain"/>
    <property type="match status" value="1"/>
</dbReference>
<reference evidence="7 8" key="1">
    <citation type="submission" date="2018-06" db="EMBL/GenBank/DDBJ databases">
        <title>Pseudomonas diversity within urban Lake Michigan freshwaters.</title>
        <authorList>
            <person name="Batrich M."/>
            <person name="Hatzopoulos T."/>
            <person name="Putonti C."/>
        </authorList>
    </citation>
    <scope>NUCLEOTIDE SEQUENCE [LARGE SCALE GENOMIC DNA]</scope>
    <source>
        <strain evidence="7 8">LBp-160603</strain>
    </source>
</reference>
<feature type="domain" description="Pyosin/cloacin translocation" evidence="5">
    <location>
        <begin position="500"/>
        <end position="640"/>
    </location>
</feature>
<proteinExistence type="predicted"/>
<keyword evidence="1" id="KW-0929">Antimicrobial</keyword>
<dbReference type="GO" id="GO:0004519">
    <property type="term" value="F:endonuclease activity"/>
    <property type="evidence" value="ECO:0007669"/>
    <property type="project" value="InterPro"/>
</dbReference>
<feature type="region of interest" description="Disordered" evidence="4">
    <location>
        <begin position="571"/>
        <end position="592"/>
    </location>
</feature>
<dbReference type="InterPro" id="IPR036725">
    <property type="entry name" value="ColE3_ribonuclease_sf"/>
</dbReference>
<dbReference type="PRINTS" id="PR01300">
    <property type="entry name" value="PYOCINKILLER"/>
</dbReference>
<feature type="region of interest" description="Disordered" evidence="4">
    <location>
        <begin position="706"/>
        <end position="727"/>
    </location>
</feature>
<evidence type="ECO:0000256" key="2">
    <source>
        <dbReference type="ARBA" id="ARBA00023022"/>
    </source>
</evidence>